<gene>
    <name evidence="8" type="ORF">EV668_1098</name>
</gene>
<dbReference type="OrthoDB" id="9809185at2"/>
<dbReference type="InterPro" id="IPR036291">
    <property type="entry name" value="NAD(P)-bd_dom_sf"/>
</dbReference>
<name>A0A4V3DYS6_9HYPH</name>
<dbReference type="InterPro" id="IPR013149">
    <property type="entry name" value="ADH-like_C"/>
</dbReference>
<accession>A0A4V3DYS6</accession>
<dbReference type="PANTHER" id="PTHR43161:SF9">
    <property type="entry name" value="SORBITOL DEHYDROGENASE"/>
    <property type="match status" value="1"/>
</dbReference>
<keyword evidence="3 6" id="KW-0479">Metal-binding</keyword>
<evidence type="ECO:0000313" key="9">
    <source>
        <dbReference type="Proteomes" id="UP000295122"/>
    </source>
</evidence>
<dbReference type="RefSeq" id="WP_133768794.1">
    <property type="nucleotide sequence ID" value="NZ_SNZR01000011.1"/>
</dbReference>
<dbReference type="GO" id="GO:0016616">
    <property type="term" value="F:oxidoreductase activity, acting on the CH-OH group of donors, NAD or NADP as acceptor"/>
    <property type="evidence" value="ECO:0007669"/>
    <property type="project" value="UniProtKB-ARBA"/>
</dbReference>
<dbReference type="Gene3D" id="3.40.50.720">
    <property type="entry name" value="NAD(P)-binding Rossmann-like Domain"/>
    <property type="match status" value="1"/>
</dbReference>
<keyword evidence="5" id="KW-0560">Oxidoreductase</keyword>
<dbReference type="InterPro" id="IPR013154">
    <property type="entry name" value="ADH-like_N"/>
</dbReference>
<comment type="caution">
    <text evidence="8">The sequence shown here is derived from an EMBL/GenBank/DDBJ whole genome shotgun (WGS) entry which is preliminary data.</text>
</comment>
<evidence type="ECO:0000256" key="6">
    <source>
        <dbReference type="RuleBase" id="RU361277"/>
    </source>
</evidence>
<dbReference type="Pfam" id="PF00107">
    <property type="entry name" value="ADH_zinc_N"/>
    <property type="match status" value="1"/>
</dbReference>
<dbReference type="CDD" id="cd08232">
    <property type="entry name" value="idonate-5-DH"/>
    <property type="match status" value="1"/>
</dbReference>
<evidence type="ECO:0000256" key="1">
    <source>
        <dbReference type="ARBA" id="ARBA00001947"/>
    </source>
</evidence>
<protein>
    <submittedName>
        <fullName evidence="8">L-idonate 5-dehydrogenase</fullName>
    </submittedName>
</protein>
<dbReference type="PANTHER" id="PTHR43161">
    <property type="entry name" value="SORBITOL DEHYDROGENASE"/>
    <property type="match status" value="1"/>
</dbReference>
<keyword evidence="4 6" id="KW-0862">Zinc</keyword>
<sequence>MKAVVIHPPHDLRVEDHTPEAPGPGQVAVRIRAGGICGSDLHYYRHGGFGTVRVKEPMILGHEVAGEVVAAAADVAGLKVGDRVAVNPSRPCGRCRYCAEGLFNHCEAMRFYGSAMPFPHVQGAFRETLVCEAAQCEIGPPDIPFEELALCEPLSVVLHAIGRAGSPAGLRVLVTGCGPIGALAVAVLKHGGAAEIVATDVVEEPLTLARRLGATQTIDVATAPEALAAHAAGKGRFDLLVECSGNGEAIKAALPTLRPRARMVQLGIAGGEVPLPLNLVVAKEITLLGSFRFHEEFATAARLIGSGEIDLKPLLTRTYPVEEAITAFELAGNRREAMKVHLAF</sequence>
<comment type="cofactor">
    <cofactor evidence="1 6">
        <name>Zn(2+)</name>
        <dbReference type="ChEBI" id="CHEBI:29105"/>
    </cofactor>
</comment>
<dbReference type="InterPro" id="IPR011032">
    <property type="entry name" value="GroES-like_sf"/>
</dbReference>
<evidence type="ECO:0000256" key="2">
    <source>
        <dbReference type="ARBA" id="ARBA00008072"/>
    </source>
</evidence>
<dbReference type="SUPFAM" id="SSF50129">
    <property type="entry name" value="GroES-like"/>
    <property type="match status" value="1"/>
</dbReference>
<dbReference type="AlphaFoldDB" id="A0A4V3DYS6"/>
<dbReference type="GO" id="GO:0008270">
    <property type="term" value="F:zinc ion binding"/>
    <property type="evidence" value="ECO:0007669"/>
    <property type="project" value="InterPro"/>
</dbReference>
<evidence type="ECO:0000256" key="3">
    <source>
        <dbReference type="ARBA" id="ARBA00022723"/>
    </source>
</evidence>
<dbReference type="SMART" id="SM00829">
    <property type="entry name" value="PKS_ER"/>
    <property type="match status" value="1"/>
</dbReference>
<proteinExistence type="inferred from homology"/>
<dbReference type="PROSITE" id="PS00059">
    <property type="entry name" value="ADH_ZINC"/>
    <property type="match status" value="1"/>
</dbReference>
<evidence type="ECO:0000259" key="7">
    <source>
        <dbReference type="SMART" id="SM00829"/>
    </source>
</evidence>
<reference evidence="8 9" key="1">
    <citation type="submission" date="2019-03" db="EMBL/GenBank/DDBJ databases">
        <title>Genomic Encyclopedia of Type Strains, Phase IV (KMG-IV): sequencing the most valuable type-strain genomes for metagenomic binning, comparative biology and taxonomic classification.</title>
        <authorList>
            <person name="Goeker M."/>
        </authorList>
    </citation>
    <scope>NUCLEOTIDE SEQUENCE [LARGE SCALE GENOMIC DNA]</scope>
    <source>
        <strain evidence="8 9">DSM 25903</strain>
    </source>
</reference>
<dbReference type="InterPro" id="IPR020843">
    <property type="entry name" value="ER"/>
</dbReference>
<keyword evidence="9" id="KW-1185">Reference proteome</keyword>
<dbReference type="EMBL" id="SNZR01000011">
    <property type="protein sequence ID" value="TDR93829.1"/>
    <property type="molecule type" value="Genomic_DNA"/>
</dbReference>
<evidence type="ECO:0000256" key="5">
    <source>
        <dbReference type="ARBA" id="ARBA00023002"/>
    </source>
</evidence>
<comment type="similarity">
    <text evidence="2 6">Belongs to the zinc-containing alcohol dehydrogenase family.</text>
</comment>
<evidence type="ECO:0000313" key="8">
    <source>
        <dbReference type="EMBL" id="TDR93829.1"/>
    </source>
</evidence>
<dbReference type="InterPro" id="IPR002328">
    <property type="entry name" value="ADH_Zn_CS"/>
</dbReference>
<organism evidence="8 9">
    <name type="scientific">Enterovirga rhinocerotis</name>
    <dbReference type="NCBI Taxonomy" id="1339210"/>
    <lineage>
        <taxon>Bacteria</taxon>
        <taxon>Pseudomonadati</taxon>
        <taxon>Pseudomonadota</taxon>
        <taxon>Alphaproteobacteria</taxon>
        <taxon>Hyphomicrobiales</taxon>
        <taxon>Methylobacteriaceae</taxon>
        <taxon>Enterovirga</taxon>
    </lineage>
</organism>
<dbReference type="Gene3D" id="3.90.180.10">
    <property type="entry name" value="Medium-chain alcohol dehydrogenases, catalytic domain"/>
    <property type="match status" value="1"/>
</dbReference>
<feature type="domain" description="Enoyl reductase (ER)" evidence="7">
    <location>
        <begin position="7"/>
        <end position="342"/>
    </location>
</feature>
<dbReference type="SUPFAM" id="SSF51735">
    <property type="entry name" value="NAD(P)-binding Rossmann-fold domains"/>
    <property type="match status" value="1"/>
</dbReference>
<dbReference type="Proteomes" id="UP000295122">
    <property type="component" value="Unassembled WGS sequence"/>
</dbReference>
<evidence type="ECO:0000256" key="4">
    <source>
        <dbReference type="ARBA" id="ARBA00022833"/>
    </source>
</evidence>
<dbReference type="Pfam" id="PF08240">
    <property type="entry name" value="ADH_N"/>
    <property type="match status" value="1"/>
</dbReference>